<dbReference type="AlphaFoldDB" id="A0A8H4NLB3"/>
<dbReference type="InterPro" id="IPR010730">
    <property type="entry name" value="HET"/>
</dbReference>
<feature type="domain" description="N-acetyltransferase" evidence="1">
    <location>
        <begin position="13"/>
        <end position="171"/>
    </location>
</feature>
<dbReference type="InterPro" id="IPR016181">
    <property type="entry name" value="Acyl_CoA_acyltransferase"/>
</dbReference>
<gene>
    <name evidence="2" type="ORF">FACUT_4165</name>
</gene>
<dbReference type="Pfam" id="PF26640">
    <property type="entry name" value="DUF8212"/>
    <property type="match status" value="1"/>
</dbReference>
<dbReference type="Pfam" id="PF00583">
    <property type="entry name" value="Acetyltransf_1"/>
    <property type="match status" value="1"/>
</dbReference>
<dbReference type="Pfam" id="PF06985">
    <property type="entry name" value="HET"/>
    <property type="match status" value="1"/>
</dbReference>
<dbReference type="PANTHER" id="PTHR10622">
    <property type="entry name" value="HET DOMAIN-CONTAINING PROTEIN"/>
    <property type="match status" value="1"/>
</dbReference>
<accession>A0A8H4NLB3</accession>
<dbReference type="InterPro" id="IPR058525">
    <property type="entry name" value="DUF8212"/>
</dbReference>
<sequence>MSSSAALEFPTGFTLHQITSPEELERWNPLLTQLLLSCVNDDPSASSIGFHAPLSATKATEFWSSQSPQLFGPNPRATLFVLARDTTAVGTISLVTHPKETHAHKVEVGKLLVSATERGHGLGRKLMDMAERFAKEELEFSMRLLDANTFEVVKFMNHNVPKYVILSHTWVTGEEVTFQDMQNKKGMERSGYNKIKQACALALENGYGYAWVDTCCIDKTSSAELSEAINSMMSWHERAEICYTYLADVPPGTNILEPESLFAKSRWFERGWTLQELIAPSRLIFVYEDWSVMSERDGIVDLITQITGIDQAFLSAPTSDCLLQSRLHAASIAEKMSWASERKTTRIEDTAYCLLGIFGINMPLLYGEGTNAFLRLQEEIMKRSDDQTLLAWHLPEDGPDESGVLATSPAAFANCKDFIPCDVGMPTPPYQITNKGLRIEMPVSNDSFRNGRYGLLQCRRIQDPTTMIAIPLDSGRNNLIVQPPSYTVFLESLPDNFYIAEVYPPNDPQQPDPRIIMTGTPEDEDECCSRAALVLIESFVNDAEPFVVRILIESAPTKGAIETESHLEATIRFVKSSSGTFFDGVSLASSWKGGRNPYNDYPTMLGAVLVPLFGHLPFHHGCSHLSLIP</sequence>
<dbReference type="Proteomes" id="UP000536711">
    <property type="component" value="Unassembled WGS sequence"/>
</dbReference>
<comment type="caution">
    <text evidence="2">The sequence shown here is derived from an EMBL/GenBank/DDBJ whole genome shotgun (WGS) entry which is preliminary data.</text>
</comment>
<dbReference type="CDD" id="cd04301">
    <property type="entry name" value="NAT_SF"/>
    <property type="match status" value="1"/>
</dbReference>
<dbReference type="GO" id="GO:0016747">
    <property type="term" value="F:acyltransferase activity, transferring groups other than amino-acyl groups"/>
    <property type="evidence" value="ECO:0007669"/>
    <property type="project" value="InterPro"/>
</dbReference>
<dbReference type="OrthoDB" id="20872at2759"/>
<dbReference type="EMBL" id="JAADJF010000093">
    <property type="protein sequence ID" value="KAF4439410.1"/>
    <property type="molecule type" value="Genomic_DNA"/>
</dbReference>
<organism evidence="2 3">
    <name type="scientific">Fusarium acutatum</name>
    <dbReference type="NCBI Taxonomy" id="78861"/>
    <lineage>
        <taxon>Eukaryota</taxon>
        <taxon>Fungi</taxon>
        <taxon>Dikarya</taxon>
        <taxon>Ascomycota</taxon>
        <taxon>Pezizomycotina</taxon>
        <taxon>Sordariomycetes</taxon>
        <taxon>Hypocreomycetidae</taxon>
        <taxon>Hypocreales</taxon>
        <taxon>Nectriaceae</taxon>
        <taxon>Fusarium</taxon>
        <taxon>Fusarium fujikuroi species complex</taxon>
    </lineage>
</organism>
<dbReference type="Gene3D" id="3.40.630.30">
    <property type="match status" value="1"/>
</dbReference>
<evidence type="ECO:0000259" key="1">
    <source>
        <dbReference type="PROSITE" id="PS51186"/>
    </source>
</evidence>
<dbReference type="PROSITE" id="PS51186">
    <property type="entry name" value="GNAT"/>
    <property type="match status" value="1"/>
</dbReference>
<reference evidence="2 3" key="1">
    <citation type="submission" date="2020-01" db="EMBL/GenBank/DDBJ databases">
        <title>Identification and distribution of gene clusters putatively required for synthesis of sphingolipid metabolism inhibitors in phylogenetically diverse species of the filamentous fungus Fusarium.</title>
        <authorList>
            <person name="Kim H.-S."/>
            <person name="Busman M."/>
            <person name="Brown D.W."/>
            <person name="Divon H."/>
            <person name="Uhlig S."/>
            <person name="Proctor R.H."/>
        </authorList>
    </citation>
    <scope>NUCLEOTIDE SEQUENCE [LARGE SCALE GENOMIC DNA]</scope>
    <source>
        <strain evidence="2 3">NRRL 13308</strain>
    </source>
</reference>
<proteinExistence type="predicted"/>
<dbReference type="InterPro" id="IPR000182">
    <property type="entry name" value="GNAT_dom"/>
</dbReference>
<name>A0A8H4NLB3_9HYPO</name>
<evidence type="ECO:0000313" key="2">
    <source>
        <dbReference type="EMBL" id="KAF4439410.1"/>
    </source>
</evidence>
<protein>
    <submittedName>
        <fullName evidence="2">Beta transducin</fullName>
    </submittedName>
</protein>
<evidence type="ECO:0000313" key="3">
    <source>
        <dbReference type="Proteomes" id="UP000536711"/>
    </source>
</evidence>
<dbReference type="PANTHER" id="PTHR10622:SF10">
    <property type="entry name" value="HET DOMAIN-CONTAINING PROTEIN"/>
    <property type="match status" value="1"/>
</dbReference>
<dbReference type="SUPFAM" id="SSF55729">
    <property type="entry name" value="Acyl-CoA N-acyltransferases (Nat)"/>
    <property type="match status" value="1"/>
</dbReference>
<keyword evidence="3" id="KW-1185">Reference proteome</keyword>